<evidence type="ECO:0000256" key="7">
    <source>
        <dbReference type="ARBA" id="ARBA00047899"/>
    </source>
</evidence>
<reference evidence="12" key="1">
    <citation type="submission" date="2021-01" db="EMBL/GenBank/DDBJ databases">
        <authorList>
            <person name="Corre E."/>
            <person name="Pelletier E."/>
            <person name="Niang G."/>
            <person name="Scheremetjew M."/>
            <person name="Finn R."/>
            <person name="Kale V."/>
            <person name="Holt S."/>
            <person name="Cochrane G."/>
            <person name="Meng A."/>
            <person name="Brown T."/>
            <person name="Cohen L."/>
        </authorList>
    </citation>
    <scope>NUCLEOTIDE SEQUENCE</scope>
    <source>
        <strain evidence="12">10249 10 AB</strain>
    </source>
</reference>
<sequence length="1156" mass="130447">MGSVDEASHLQELLTSQNVNNQIVERSPGERYVRFSEKLGSGASKDVYRSYDTEEGIEVAWNVVHLAGVPKTERNRIVNEVRLLERLHHQNIISFHGSWINREQQQVNFVTEILSSGTLKSFINKVQVIRWKIAKRWAVQILKGLEYLHSQDPPVIHRDLKCENIFINGTSGDLRIGDLGLSTSHRNGKALSVLGTPEFMAPDMYEEASYDEKVDIYAFGMCLLEIFTKEIPYKECTNPAQIYKKVTRGAPPDSLGRLKSTHARKFIELCLGYRNEEGNYVRPSAKELLDHPFLVKRSVDDEEVEVDPPLKEQTILETVTRSSERSIELKGANATTSASTSQSQNNLTPTKEALRTMRHTMHQSVGAYEEEESDRFEEMPDSEVNNMKKVKVMMGRGEELKEDDVVEADTDSRKRSTTDANSSAEVGSLSSLQNVQQSNDTNGKKLHYLVAAAVIEENKQSSTFQQQPPYHDDILKLVITLPVEGETQNVQFDFDLVEDDPIQVAKEMVDELSIPEEAVLEISETVSGLARVARTKKHKFNSAKAQQNPGLVRSNSIINTRSNATSQPPQLGQTAVAQQQQHMGQSMMQPTNQQQAVQDYIPSQQHQMQQPSGQPIQQQQSLPLQDQSVAMHGQQMVDNTAIPTQMQHIQQQRAMTQTGDAESLHQTPVPYVQAGMEISSQMEASNHQLQHAQINGKYHHQGHVSSETKHPLAPYGQSSVPPPIPSLPISNTASQNSHSQIPQQLMSQQSHGTHDTQSNPPGATYPPAAPNQRQSQTVQYTPNLVQQAPAHVAQPVGSGQQAMPSTLQQPQHMPNQQMHGGSQGLSQGYTQHQQLQPSMQHTSLPQQQQQPQIVQQSVQQPVQQIQNIPQQQHLQNDVQQPSSMQLQMNHQSSLSQQQQLQQPVTNQQHQMQQGISQQMDQQHQMQQGISQHMDHHQQQQPITQQHSGHTLNPQPNQSNAHVSEYQVPSNQVQRIPTGPDSMNLPILYDKSTAGDFVPVVQQHEARRVRSQDIISTTDPLTAINSKVRSTSLGHEQEDTSQGESVGVLEGLSIVDTSLEYEPTDEVFAEELRKLDQNYQNNLKRSEKVFVARMDNLQRTQVQREAIHQKTLKQHQKERTAFEKRLQQEEIEQNRRIEQMQKEWDKKREEVRLKDKA</sequence>
<evidence type="ECO:0000256" key="1">
    <source>
        <dbReference type="ARBA" id="ARBA00012513"/>
    </source>
</evidence>
<feature type="region of interest" description="Disordered" evidence="10">
    <location>
        <begin position="869"/>
        <end position="960"/>
    </location>
</feature>
<dbReference type="EMBL" id="HBIX01015396">
    <property type="protein sequence ID" value="CAE0718438.1"/>
    <property type="molecule type" value="Transcribed_RNA"/>
</dbReference>
<keyword evidence="5" id="KW-0418">Kinase</keyword>
<feature type="region of interest" description="Disordered" evidence="10">
    <location>
        <begin position="696"/>
        <end position="775"/>
    </location>
</feature>
<dbReference type="AlphaFoldDB" id="A0A7S4AJY5"/>
<feature type="compositionally biased region" description="Acidic residues" evidence="10">
    <location>
        <begin position="400"/>
        <end position="409"/>
    </location>
</feature>
<dbReference type="FunFam" id="3.30.200.20:FF:000075">
    <property type="entry name" value="Probable serine/threonine-protein kinase WNK1"/>
    <property type="match status" value="1"/>
</dbReference>
<comment type="catalytic activity">
    <reaction evidence="7">
        <text>L-threonyl-[protein] + ATP = O-phospho-L-threonyl-[protein] + ADP + H(+)</text>
        <dbReference type="Rhea" id="RHEA:46608"/>
        <dbReference type="Rhea" id="RHEA-COMP:11060"/>
        <dbReference type="Rhea" id="RHEA-COMP:11605"/>
        <dbReference type="ChEBI" id="CHEBI:15378"/>
        <dbReference type="ChEBI" id="CHEBI:30013"/>
        <dbReference type="ChEBI" id="CHEBI:30616"/>
        <dbReference type="ChEBI" id="CHEBI:61977"/>
        <dbReference type="ChEBI" id="CHEBI:456216"/>
        <dbReference type="EC" id="2.7.11.1"/>
    </reaction>
</comment>
<dbReference type="InterPro" id="IPR011009">
    <property type="entry name" value="Kinase-like_dom_sf"/>
</dbReference>
<evidence type="ECO:0000256" key="2">
    <source>
        <dbReference type="ARBA" id="ARBA00022527"/>
    </source>
</evidence>
<feature type="compositionally biased region" description="Low complexity" evidence="10">
    <location>
        <begin position="570"/>
        <end position="589"/>
    </location>
</feature>
<feature type="compositionally biased region" description="Low complexity" evidence="10">
    <location>
        <begin position="882"/>
        <end position="931"/>
    </location>
</feature>
<dbReference type="InterPro" id="IPR050588">
    <property type="entry name" value="WNK_Ser-Thr_kinase"/>
</dbReference>
<feature type="compositionally biased region" description="Low complexity" evidence="10">
    <location>
        <begin position="938"/>
        <end position="949"/>
    </location>
</feature>
<dbReference type="PROSITE" id="PS50011">
    <property type="entry name" value="PROTEIN_KINASE_DOM"/>
    <property type="match status" value="1"/>
</dbReference>
<evidence type="ECO:0000256" key="4">
    <source>
        <dbReference type="ARBA" id="ARBA00022741"/>
    </source>
</evidence>
<feature type="compositionally biased region" description="Low complexity" evidence="10">
    <location>
        <begin position="332"/>
        <end position="346"/>
    </location>
</feature>
<dbReference type="Gene3D" id="1.10.510.10">
    <property type="entry name" value="Transferase(Phosphotransferase) domain 1"/>
    <property type="match status" value="1"/>
</dbReference>
<feature type="region of interest" description="Disordered" evidence="10">
    <location>
        <begin position="791"/>
        <end position="855"/>
    </location>
</feature>
<keyword evidence="4" id="KW-0547">Nucleotide-binding</keyword>
<evidence type="ECO:0000256" key="8">
    <source>
        <dbReference type="ARBA" id="ARBA00048679"/>
    </source>
</evidence>
<feature type="compositionally biased region" description="Polar residues" evidence="10">
    <location>
        <begin position="824"/>
        <end position="845"/>
    </location>
</feature>
<feature type="domain" description="Protein kinase" evidence="11">
    <location>
        <begin position="33"/>
        <end position="294"/>
    </location>
</feature>
<feature type="compositionally biased region" description="Low complexity" evidence="10">
    <location>
        <begin position="602"/>
        <end position="620"/>
    </location>
</feature>
<feature type="coiled-coil region" evidence="9">
    <location>
        <begin position="1068"/>
        <end position="1142"/>
    </location>
</feature>
<protein>
    <recommendedName>
        <fullName evidence="1">non-specific serine/threonine protein kinase</fullName>
        <ecNumber evidence="1">2.7.11.1</ecNumber>
    </recommendedName>
</protein>
<comment type="catalytic activity">
    <reaction evidence="8">
        <text>L-seryl-[protein] + ATP = O-phospho-L-seryl-[protein] + ADP + H(+)</text>
        <dbReference type="Rhea" id="RHEA:17989"/>
        <dbReference type="Rhea" id="RHEA-COMP:9863"/>
        <dbReference type="Rhea" id="RHEA-COMP:11604"/>
        <dbReference type="ChEBI" id="CHEBI:15378"/>
        <dbReference type="ChEBI" id="CHEBI:29999"/>
        <dbReference type="ChEBI" id="CHEBI:30616"/>
        <dbReference type="ChEBI" id="CHEBI:83421"/>
        <dbReference type="ChEBI" id="CHEBI:456216"/>
        <dbReference type="EC" id="2.7.11.1"/>
    </reaction>
</comment>
<dbReference type="GO" id="GO:0005524">
    <property type="term" value="F:ATP binding"/>
    <property type="evidence" value="ECO:0007669"/>
    <property type="project" value="UniProtKB-KW"/>
</dbReference>
<feature type="region of interest" description="Disordered" evidence="10">
    <location>
        <begin position="399"/>
        <end position="438"/>
    </location>
</feature>
<keyword evidence="6" id="KW-0067">ATP-binding</keyword>
<keyword evidence="3" id="KW-0808">Transferase</keyword>
<dbReference type="InterPro" id="IPR008271">
    <property type="entry name" value="Ser/Thr_kinase_AS"/>
</dbReference>
<evidence type="ECO:0000256" key="3">
    <source>
        <dbReference type="ARBA" id="ARBA00022679"/>
    </source>
</evidence>
<dbReference type="PROSITE" id="PS00108">
    <property type="entry name" value="PROTEIN_KINASE_ST"/>
    <property type="match status" value="1"/>
</dbReference>
<accession>A0A7S4AJY5</accession>
<dbReference type="FunFam" id="1.10.510.10:FF:001565">
    <property type="entry name" value="WNK protein kinase"/>
    <property type="match status" value="1"/>
</dbReference>
<feature type="compositionally biased region" description="Low complexity" evidence="10">
    <location>
        <begin position="846"/>
        <end position="855"/>
    </location>
</feature>
<proteinExistence type="predicted"/>
<feature type="compositionally biased region" description="Polar residues" evidence="10">
    <location>
        <begin position="731"/>
        <end position="761"/>
    </location>
</feature>
<name>A0A7S4AJY5_9STRA</name>
<evidence type="ECO:0000256" key="5">
    <source>
        <dbReference type="ARBA" id="ARBA00022777"/>
    </source>
</evidence>
<feature type="region of interest" description="Disordered" evidence="10">
    <location>
        <begin position="321"/>
        <end position="347"/>
    </location>
</feature>
<evidence type="ECO:0000259" key="11">
    <source>
        <dbReference type="PROSITE" id="PS50011"/>
    </source>
</evidence>
<feature type="compositionally biased region" description="Low complexity" evidence="10">
    <location>
        <begin position="428"/>
        <end position="438"/>
    </location>
</feature>
<feature type="compositionally biased region" description="Polar residues" evidence="10">
    <location>
        <begin position="950"/>
        <end position="960"/>
    </location>
</feature>
<dbReference type="SMART" id="SM00220">
    <property type="entry name" value="S_TKc"/>
    <property type="match status" value="1"/>
</dbReference>
<feature type="compositionally biased region" description="Low complexity" evidence="10">
    <location>
        <begin position="808"/>
        <end position="819"/>
    </location>
</feature>
<evidence type="ECO:0000256" key="9">
    <source>
        <dbReference type="SAM" id="Coils"/>
    </source>
</evidence>
<dbReference type="Pfam" id="PF00069">
    <property type="entry name" value="Pkinase"/>
    <property type="match status" value="1"/>
</dbReference>
<evidence type="ECO:0000256" key="10">
    <source>
        <dbReference type="SAM" id="MobiDB-lite"/>
    </source>
</evidence>
<dbReference type="SUPFAM" id="SSF56112">
    <property type="entry name" value="Protein kinase-like (PK-like)"/>
    <property type="match status" value="1"/>
</dbReference>
<dbReference type="InterPro" id="IPR000719">
    <property type="entry name" value="Prot_kinase_dom"/>
</dbReference>
<dbReference type="CDD" id="cd13983">
    <property type="entry name" value="STKc_WNK"/>
    <property type="match status" value="1"/>
</dbReference>
<evidence type="ECO:0000313" key="12">
    <source>
        <dbReference type="EMBL" id="CAE0718438.1"/>
    </source>
</evidence>
<feature type="compositionally biased region" description="Polar residues" evidence="10">
    <location>
        <begin position="797"/>
        <end position="807"/>
    </location>
</feature>
<dbReference type="EC" id="2.7.11.1" evidence="1"/>
<keyword evidence="9" id="KW-0175">Coiled coil</keyword>
<keyword evidence="2" id="KW-0723">Serine/threonine-protein kinase</keyword>
<dbReference type="GO" id="GO:0004674">
    <property type="term" value="F:protein serine/threonine kinase activity"/>
    <property type="evidence" value="ECO:0007669"/>
    <property type="project" value="UniProtKB-KW"/>
</dbReference>
<organism evidence="12">
    <name type="scientific">Pseudo-nitzschia australis</name>
    <dbReference type="NCBI Taxonomy" id="44445"/>
    <lineage>
        <taxon>Eukaryota</taxon>
        <taxon>Sar</taxon>
        <taxon>Stramenopiles</taxon>
        <taxon>Ochrophyta</taxon>
        <taxon>Bacillariophyta</taxon>
        <taxon>Bacillariophyceae</taxon>
        <taxon>Bacillariophycidae</taxon>
        <taxon>Bacillariales</taxon>
        <taxon>Bacillariaceae</taxon>
        <taxon>Pseudo-nitzschia</taxon>
    </lineage>
</organism>
<gene>
    <name evidence="12" type="ORF">PAUS00366_LOCUS11192</name>
</gene>
<dbReference type="PANTHER" id="PTHR13902">
    <property type="entry name" value="SERINE/THREONINE-PROTEIN KINASE WNK WITH NO LYSINE -RELATED"/>
    <property type="match status" value="1"/>
</dbReference>
<evidence type="ECO:0000256" key="6">
    <source>
        <dbReference type="ARBA" id="ARBA00022840"/>
    </source>
</evidence>
<feature type="region of interest" description="Disordered" evidence="10">
    <location>
        <begin position="561"/>
        <end position="620"/>
    </location>
</feature>
<dbReference type="Gene3D" id="3.30.200.20">
    <property type="entry name" value="Phosphorylase Kinase, domain 1"/>
    <property type="match status" value="1"/>
</dbReference>